<protein>
    <submittedName>
        <fullName evidence="2">GyrI-like domain-containing protein</fullName>
    </submittedName>
</protein>
<reference evidence="2" key="1">
    <citation type="submission" date="2022-01" db="EMBL/GenBank/DDBJ databases">
        <title>Draft Genome Sequences of Seven Type Strains of the Genus Streptomyces.</title>
        <authorList>
            <person name="Aziz S."/>
            <person name="Coretto E."/>
            <person name="Chronakova A."/>
            <person name="Sproer C."/>
            <person name="Huber K."/>
            <person name="Nouioui I."/>
            <person name="Gross H."/>
        </authorList>
    </citation>
    <scope>NUCLEOTIDE SEQUENCE</scope>
    <source>
        <strain evidence="2">DSM 103493</strain>
    </source>
</reference>
<dbReference type="AlphaFoldDB" id="A0A9X1Q777"/>
<dbReference type="Proteomes" id="UP001139384">
    <property type="component" value="Unassembled WGS sequence"/>
</dbReference>
<dbReference type="SUPFAM" id="SSF55136">
    <property type="entry name" value="Probable bacterial effector-binding domain"/>
    <property type="match status" value="1"/>
</dbReference>
<dbReference type="InterPro" id="IPR029442">
    <property type="entry name" value="GyrI-like"/>
</dbReference>
<gene>
    <name evidence="2" type="ORF">L0P92_42350</name>
</gene>
<dbReference type="EMBL" id="JAKEIP010000426">
    <property type="protein sequence ID" value="MCF1600142.1"/>
    <property type="molecule type" value="Genomic_DNA"/>
</dbReference>
<keyword evidence="3" id="KW-1185">Reference proteome</keyword>
<organism evidence="2 3">
    <name type="scientific">Streptomyces muensis</name>
    <dbReference type="NCBI Taxonomy" id="1077944"/>
    <lineage>
        <taxon>Bacteria</taxon>
        <taxon>Bacillati</taxon>
        <taxon>Actinomycetota</taxon>
        <taxon>Actinomycetes</taxon>
        <taxon>Kitasatosporales</taxon>
        <taxon>Streptomycetaceae</taxon>
        <taxon>Streptomyces</taxon>
    </lineage>
</organism>
<dbReference type="Gene3D" id="3.20.80.10">
    <property type="entry name" value="Regulatory factor, effector binding domain"/>
    <property type="match status" value="1"/>
</dbReference>
<feature type="non-terminal residue" evidence="2">
    <location>
        <position position="1"/>
    </location>
</feature>
<evidence type="ECO:0000259" key="1">
    <source>
        <dbReference type="Pfam" id="PF06445"/>
    </source>
</evidence>
<accession>A0A9X1Q777</accession>
<comment type="caution">
    <text evidence="2">The sequence shown here is derived from an EMBL/GenBank/DDBJ whole genome shotgun (WGS) entry which is preliminary data.</text>
</comment>
<dbReference type="Pfam" id="PF06445">
    <property type="entry name" value="GyrI-like"/>
    <property type="match status" value="1"/>
</dbReference>
<name>A0A9X1Q777_STRM4</name>
<dbReference type="InterPro" id="IPR011256">
    <property type="entry name" value="Reg_factor_effector_dom_sf"/>
</dbReference>
<evidence type="ECO:0000313" key="3">
    <source>
        <dbReference type="Proteomes" id="UP001139384"/>
    </source>
</evidence>
<evidence type="ECO:0000313" key="2">
    <source>
        <dbReference type="EMBL" id="MCF1600142.1"/>
    </source>
</evidence>
<dbReference type="RefSeq" id="WP_234768467.1">
    <property type="nucleotide sequence ID" value="NZ_JAKEIP010000426.1"/>
</dbReference>
<sequence>SLPGGRVARLTHFGSFEGLGASWERLLSWMQARGLSAGEDRWETYVTQPSPDMDPRDLRTELNWPVAD</sequence>
<feature type="domain" description="GyrI-like small molecule binding" evidence="1">
    <location>
        <begin position="2"/>
        <end position="66"/>
    </location>
</feature>
<proteinExistence type="predicted"/>